<proteinExistence type="inferred from homology"/>
<evidence type="ECO:0000256" key="4">
    <source>
        <dbReference type="ARBA" id="ARBA00022553"/>
    </source>
</evidence>
<feature type="domain" description="Carrier" evidence="7">
    <location>
        <begin position="2646"/>
        <end position="2721"/>
    </location>
</feature>
<dbReference type="PROSITE" id="PS00012">
    <property type="entry name" value="PHOSPHOPANTETHEINE"/>
    <property type="match status" value="1"/>
</dbReference>
<dbReference type="Pfam" id="PF00501">
    <property type="entry name" value="AMP-binding"/>
    <property type="match status" value="3"/>
</dbReference>
<dbReference type="InterPro" id="IPR010071">
    <property type="entry name" value="AA_adenyl_dom"/>
</dbReference>
<dbReference type="CDD" id="cd12117">
    <property type="entry name" value="A_NRPS_Srf_like"/>
    <property type="match status" value="1"/>
</dbReference>
<evidence type="ECO:0000256" key="2">
    <source>
        <dbReference type="ARBA" id="ARBA00006432"/>
    </source>
</evidence>
<dbReference type="Gene3D" id="3.40.50.980">
    <property type="match status" value="6"/>
</dbReference>
<dbReference type="Gene3D" id="3.30.559.30">
    <property type="entry name" value="Nonribosomal peptide synthetase, condensation domain"/>
    <property type="match status" value="2"/>
</dbReference>
<sequence length="2758" mass="313756">MQFCVPKSMTTVELEQILYRFNDTDANYSQEQTIHQLFEVQVDRTPSAVAVKLGDQKVTYQQLNQRANQLARILRERGIGPESIVALLVERSIDMIIGILGILKAGGAYLPIDPNYPQDRIEYMLNDSQATLLLSHSYVECPIFTNGVLWLDDASCYATDGGNLETVNTPDHLAYVIYTSGSTGNPKGVMTEHRNVVRLMMNDKMPFSFSEHDVWTMFHSFCFDFSVWEMYGALLYGGLLVLVPKRVAQDPVEFLALLKQENVTILNQTPGSFYNLMNVESTVPDNQLSLRYVVFGGEALKPVMLSKFKEKYPETKLINMYGITEITVHATFKEITQKEIDMNISNIGKPLPTLRMYVMNDTLEVLPIGETGELFVSGAGVARGYLNRQELTDERFINNPFVPGERMYRSGDLAKWLPDGTMVYLGRKDHQVKIRGYRIEIGEIEHQLATHEQIQNVSVLDREDQMGNKILCGYIVSDRPLHATELRKFLERSLPTYMIPSHFIQVESIPLTSNGKVDRNGLPAPDVMRIDLEYVAARNELEKQLVSIWQGVLGLNQIGVSDSFMELGGHSLHAASITMRLRKEFGVNLAVQDILSHPTIEELSLFLRSANTDLYEPIPTVDDREWYPTSSSQKRMFFLHHQLGQNQIYYNVPQVLRVEGVLNRANAKRAWQLLVDRHEALRTNFQMVEGELKQKIQKRSSVSIACRTVHSEDGLNELIQQFIRPFDLSQSPLLRVEFIEVATDEHYMLIDMHHIVSDGISVALLIREWIDLYQGHSLPELRVQYKEYAVWQHHMAQSQAMQEHREYWLQQYPRAVPTLELPTDYPRPSVQHFEGATLDFAADSDLWYGLKRLMDETGTTPHMVLMAAFAVLLARYSRQEEIVVGLPIAGRTHPDVESVVGMFVNTLAIRNHPSFRKSYREFLMEVKDTSFQAYKHQDYPFEELVESLQLVRDRSHHPMFNVMFTMQNMSSLTVRTELLSCEPYPFDKRVARFDLVLYAYLQDEKLTFELEYATALFTEETVQRMADHLMQILRETTQNPDVLIGEIDMVSIAVKHRIFNEFNNTKSDYPEEQLIAQLFEEQVRAAPDQVAIVHGEQQVTYRELNEKANRLARMLRTNGVKSDCVVGIMLEKSIDMIVAVVAVVKSGGAYLPIDPDYPSERIEYMFQNSDARVLLTTSEWIKEIKFAGQVIDVQEVTNSSESEHNLDMCGSPQNLAYIMYTSGSTGLPKGVMVEQRSIIRLVKSTNYVDLQPEDRVLMTGTFVFDACTFEIWGSLLNGTRLYLIEKETLLDASGMARVLETNQITHALITTPLFNQLSQENPNMFRLLHTLIIGGDVASPRHVKRVREACPKITLINAYGPTENTTISTSFTIKKDYDRKIPIGKPIANSTAFVVNSITGKLEPIGVVGELWLGGDGVARGYVNNQELTEKQFVANPFMPGERLYRTGDLAKWLTDGNIEFVGRIDTQVKIRGFRIEIPEIEHILTAHQSVQETVVLVHESDTGHKDLCAYFVADGPISAAELRSYLSEKLPEYMIPLYYVQLSHIPLTNNGKVDNRSLPKPNPKIPPSVDLVLPQNDLERRIFDIWREVLGVHEFGVTDSFFALGGHSLKVTTLAAKLLKTFKVEVSIKDIFERDTVREIANLIADTENSPFAPIEIVEEQEYYPVSSPQKRLFILDQIASNKLLYNIPIAMKIDGVLHRERFAHCLQSLVNRHEALRTCFAMVNGQPMQRVHLHVDIPITYSSVSNEQVEDAIQQFIRSFDLTQKPLLRVEMLVLAEDEHVLLLDMHHVISDGVSVGILIRELIELYMGRELPEQRVQYKDFSVWQLGMMNSQPMAEHEKFWMEKFTDEIPVLQLPTDYPRQSVQQSAGQTLVFTGEQELLHGLKRMTSETGTTLYMALMAAFFVMIAKYSRQEDIVVGSPIAGRTHPDTENIIGMFVNTLAIRAKPSTTKTFREFLIEIKEIMLQAFVHQEYQFEELVEKLNVQRDVGRNPIFNVMFSMNNMGIPDLQTNELSIRPHQYDYPFSKFDLTLFAEEKENELRFLLEYSTALYKRHTMESMCRHYLEILRTIIYNPEALIRDITMITSDERQQLIQDFNNTNTPYSSTKLIHQLFEEQVDQLADQIAVDDGTTRLTYLELNKRSNQLAVLLRKLGIAKGQFVAVMMDRSVHVVVATLAVLKSGGAYVPLDPSWPDERVQTILSSLHVPCVIIDSKQCPTSERLVEKVPSLKDVILLGEPNFEPRFEGHSFRCTIWTHAELTVLPADNLSTGITSEALAYIIFTSGSTGTPKGVMVKHKPVINLIEWGNKTFSVNSTDKVLFITSLCFDLSVYDMFGLLAAGGTIRIASSSEVRNPKRLLEIIDQERITFWDSAPAAMQQVAHFFPQYWKSRPADLPNPLRLVFLSGDWIPVQLPDQLTKTFAGSQVISLGGATEATIWSNYFSIDHVDPAWTSIPYGKPIQNARYYILDENMVPCPIGVPGDLYIGGQCLSSGYVNTPELTNQRFIPNPFASPSELMYMTGDMAKWLPDGNMEFLGRLDNQVKIRGYRIDLGEIEYHLMRHAAIKEALVIAIEGPSGMKYLCSYVVADASLTSVELRQYLASKLPEYMIPSLFVRLDQIPVTSNGKVDRKSLPEPKPMDNRIEQVPPRNDVETALLEIWKSVLQIQSVGIDENFFAIGGNSLLLLRLYDQITSQFFGELKLVDLFAYPTIALLAQKLTEPPPSEKSNAEEQITDIFDRFENGDLDFDQAIQNLIDMDV</sequence>
<dbReference type="InterPro" id="IPR023213">
    <property type="entry name" value="CAT-like_dom_sf"/>
</dbReference>
<dbReference type="InterPro" id="IPR020806">
    <property type="entry name" value="PKS_PP-bd"/>
</dbReference>
<dbReference type="Gene3D" id="3.30.559.10">
    <property type="entry name" value="Chloramphenicol acetyltransferase-like domain"/>
    <property type="match status" value="2"/>
</dbReference>
<dbReference type="InterPro" id="IPR001242">
    <property type="entry name" value="Condensation_dom"/>
</dbReference>
<dbReference type="Gene3D" id="3.40.50.1820">
    <property type="entry name" value="alpha/beta hydrolase"/>
    <property type="match status" value="1"/>
</dbReference>
<dbReference type="Pfam" id="PF13193">
    <property type="entry name" value="AMP-binding_C"/>
    <property type="match status" value="3"/>
</dbReference>
<dbReference type="Gene3D" id="3.30.300.30">
    <property type="match status" value="3"/>
</dbReference>
<keyword evidence="3" id="KW-0596">Phosphopantetheine</keyword>
<dbReference type="Gene3D" id="1.10.1200.10">
    <property type="entry name" value="ACP-like"/>
    <property type="match status" value="2"/>
</dbReference>
<dbReference type="SMART" id="SM00823">
    <property type="entry name" value="PKS_PP"/>
    <property type="match status" value="3"/>
</dbReference>
<dbReference type="EMBL" id="JBHUCX010000062">
    <property type="protein sequence ID" value="MFD1676439.1"/>
    <property type="molecule type" value="Genomic_DNA"/>
</dbReference>
<dbReference type="NCBIfam" id="TIGR01733">
    <property type="entry name" value="AA-adenyl-dom"/>
    <property type="match status" value="3"/>
</dbReference>
<dbReference type="NCBIfam" id="NF003417">
    <property type="entry name" value="PRK04813.1"/>
    <property type="match status" value="3"/>
</dbReference>
<dbReference type="PROSITE" id="PS50075">
    <property type="entry name" value="CARRIER"/>
    <property type="match status" value="3"/>
</dbReference>
<evidence type="ECO:0000256" key="3">
    <source>
        <dbReference type="ARBA" id="ARBA00022450"/>
    </source>
</evidence>
<dbReference type="Pfam" id="PF00550">
    <property type="entry name" value="PP-binding"/>
    <property type="match status" value="3"/>
</dbReference>
<dbReference type="InterPro" id="IPR000873">
    <property type="entry name" value="AMP-dep_synth/lig_dom"/>
</dbReference>
<dbReference type="PANTHER" id="PTHR45527">
    <property type="entry name" value="NONRIBOSOMAL PEPTIDE SYNTHETASE"/>
    <property type="match status" value="1"/>
</dbReference>
<comment type="caution">
    <text evidence="8">The sequence shown here is derived from an EMBL/GenBank/DDBJ whole genome shotgun (WGS) entry which is preliminary data.</text>
</comment>
<dbReference type="RefSeq" id="WP_377944341.1">
    <property type="nucleotide sequence ID" value="NZ_JBHUCX010000062.1"/>
</dbReference>
<dbReference type="InterPro" id="IPR045851">
    <property type="entry name" value="AMP-bd_C_sf"/>
</dbReference>
<dbReference type="CDD" id="cd17643">
    <property type="entry name" value="A_NRPS_Cytc1-like"/>
    <property type="match status" value="1"/>
</dbReference>
<feature type="domain" description="Carrier" evidence="7">
    <location>
        <begin position="536"/>
        <end position="611"/>
    </location>
</feature>
<dbReference type="PANTHER" id="PTHR45527:SF1">
    <property type="entry name" value="FATTY ACID SYNTHASE"/>
    <property type="match status" value="1"/>
</dbReference>
<evidence type="ECO:0000256" key="6">
    <source>
        <dbReference type="SAM" id="MobiDB-lite"/>
    </source>
</evidence>
<feature type="region of interest" description="Disordered" evidence="6">
    <location>
        <begin position="2625"/>
        <end position="2644"/>
    </location>
</feature>
<evidence type="ECO:0000313" key="8">
    <source>
        <dbReference type="EMBL" id="MFD1676439.1"/>
    </source>
</evidence>
<dbReference type="InterPro" id="IPR036736">
    <property type="entry name" value="ACP-like_sf"/>
</dbReference>
<protein>
    <submittedName>
        <fullName evidence="8">Amino acid adenylation domain-containing protein</fullName>
    </submittedName>
</protein>
<dbReference type="CDD" id="cd05930">
    <property type="entry name" value="A_NRPS"/>
    <property type="match status" value="1"/>
</dbReference>
<dbReference type="SUPFAM" id="SSF52777">
    <property type="entry name" value="CoA-dependent acyltransferases"/>
    <property type="match status" value="4"/>
</dbReference>
<feature type="domain" description="Carrier" evidence="7">
    <location>
        <begin position="1574"/>
        <end position="1649"/>
    </location>
</feature>
<feature type="compositionally biased region" description="Basic and acidic residues" evidence="6">
    <location>
        <begin position="2626"/>
        <end position="2642"/>
    </location>
</feature>
<dbReference type="CDD" id="cd19531">
    <property type="entry name" value="LCL_NRPS-like"/>
    <property type="match status" value="2"/>
</dbReference>
<name>A0ABW4JJH3_9BACL</name>
<dbReference type="SUPFAM" id="SSF56801">
    <property type="entry name" value="Acetyl-CoA synthetase-like"/>
    <property type="match status" value="3"/>
</dbReference>
<dbReference type="InterPro" id="IPR009081">
    <property type="entry name" value="PP-bd_ACP"/>
</dbReference>
<organism evidence="8 9">
    <name type="scientific">Alicyclobacillus fodiniaquatilis</name>
    <dbReference type="NCBI Taxonomy" id="1661150"/>
    <lineage>
        <taxon>Bacteria</taxon>
        <taxon>Bacillati</taxon>
        <taxon>Bacillota</taxon>
        <taxon>Bacilli</taxon>
        <taxon>Bacillales</taxon>
        <taxon>Alicyclobacillaceae</taxon>
        <taxon>Alicyclobacillus</taxon>
    </lineage>
</organism>
<evidence type="ECO:0000259" key="7">
    <source>
        <dbReference type="PROSITE" id="PS50075"/>
    </source>
</evidence>
<dbReference type="SUPFAM" id="SSF47336">
    <property type="entry name" value="ACP-like"/>
    <property type="match status" value="3"/>
</dbReference>
<gene>
    <name evidence="8" type="ORF">ACFSB2_17185</name>
</gene>
<dbReference type="PROSITE" id="PS00455">
    <property type="entry name" value="AMP_BINDING"/>
    <property type="match status" value="3"/>
</dbReference>
<dbReference type="Pfam" id="PF00668">
    <property type="entry name" value="Condensation"/>
    <property type="match status" value="2"/>
</dbReference>
<evidence type="ECO:0000313" key="9">
    <source>
        <dbReference type="Proteomes" id="UP001597079"/>
    </source>
</evidence>
<dbReference type="Gene3D" id="2.30.38.10">
    <property type="entry name" value="Luciferase, Domain 3"/>
    <property type="match status" value="3"/>
</dbReference>
<keyword evidence="5" id="KW-0045">Antibiotic biosynthesis</keyword>
<evidence type="ECO:0000256" key="5">
    <source>
        <dbReference type="ARBA" id="ARBA00023194"/>
    </source>
</evidence>
<comment type="similarity">
    <text evidence="2">Belongs to the ATP-dependent AMP-binding enzyme family.</text>
</comment>
<accession>A0ABW4JJH3</accession>
<dbReference type="InterPro" id="IPR006162">
    <property type="entry name" value="Ppantetheine_attach_site"/>
</dbReference>
<dbReference type="InterPro" id="IPR020845">
    <property type="entry name" value="AMP-binding_CS"/>
</dbReference>
<dbReference type="InterPro" id="IPR025110">
    <property type="entry name" value="AMP-bd_C"/>
</dbReference>
<dbReference type="Proteomes" id="UP001597079">
    <property type="component" value="Unassembled WGS sequence"/>
</dbReference>
<comment type="cofactor">
    <cofactor evidence="1">
        <name>pantetheine 4'-phosphate</name>
        <dbReference type="ChEBI" id="CHEBI:47942"/>
    </cofactor>
</comment>
<reference evidence="9" key="1">
    <citation type="journal article" date="2019" name="Int. J. Syst. Evol. Microbiol.">
        <title>The Global Catalogue of Microorganisms (GCM) 10K type strain sequencing project: providing services to taxonomists for standard genome sequencing and annotation.</title>
        <authorList>
            <consortium name="The Broad Institute Genomics Platform"/>
            <consortium name="The Broad Institute Genome Sequencing Center for Infectious Disease"/>
            <person name="Wu L."/>
            <person name="Ma J."/>
        </authorList>
    </citation>
    <scope>NUCLEOTIDE SEQUENCE [LARGE SCALE GENOMIC DNA]</scope>
    <source>
        <strain evidence="9">CGMCC 1.12286</strain>
    </source>
</reference>
<dbReference type="InterPro" id="IPR029058">
    <property type="entry name" value="AB_hydrolase_fold"/>
</dbReference>
<evidence type="ECO:0000256" key="1">
    <source>
        <dbReference type="ARBA" id="ARBA00001957"/>
    </source>
</evidence>
<keyword evidence="9" id="KW-1185">Reference proteome</keyword>
<keyword evidence="4" id="KW-0597">Phosphoprotein</keyword>